<dbReference type="PROSITE" id="PS51634">
    <property type="entry name" value="CRC"/>
    <property type="match status" value="1"/>
</dbReference>
<feature type="compositionally biased region" description="Acidic residues" evidence="4">
    <location>
        <begin position="756"/>
        <end position="765"/>
    </location>
</feature>
<dbReference type="PANTHER" id="PTHR46159:SF6">
    <property type="entry name" value="OS12G0605300 PROTEIN"/>
    <property type="match status" value="1"/>
</dbReference>
<feature type="region of interest" description="Disordered" evidence="4">
    <location>
        <begin position="156"/>
        <end position="213"/>
    </location>
</feature>
<evidence type="ECO:0000256" key="3">
    <source>
        <dbReference type="ARBA" id="ARBA00023242"/>
    </source>
</evidence>
<feature type="region of interest" description="Disordered" evidence="4">
    <location>
        <begin position="917"/>
        <end position="950"/>
    </location>
</feature>
<organism evidence="6 7">
    <name type="scientific">Ficus carica</name>
    <name type="common">Common fig</name>
    <dbReference type="NCBI Taxonomy" id="3494"/>
    <lineage>
        <taxon>Eukaryota</taxon>
        <taxon>Viridiplantae</taxon>
        <taxon>Streptophyta</taxon>
        <taxon>Embryophyta</taxon>
        <taxon>Tracheophyta</taxon>
        <taxon>Spermatophyta</taxon>
        <taxon>Magnoliopsida</taxon>
        <taxon>eudicotyledons</taxon>
        <taxon>Gunneridae</taxon>
        <taxon>Pentapetalae</taxon>
        <taxon>rosids</taxon>
        <taxon>fabids</taxon>
        <taxon>Rosales</taxon>
        <taxon>Moraceae</taxon>
        <taxon>Ficeae</taxon>
        <taxon>Ficus</taxon>
    </lineage>
</organism>
<feature type="region of interest" description="Disordered" evidence="4">
    <location>
        <begin position="427"/>
        <end position="520"/>
    </location>
</feature>
<feature type="region of interest" description="Disordered" evidence="4">
    <location>
        <begin position="241"/>
        <end position="264"/>
    </location>
</feature>
<comment type="similarity">
    <text evidence="2">Belongs to the lin-54 family.</text>
</comment>
<dbReference type="InterPro" id="IPR005172">
    <property type="entry name" value="CRC"/>
</dbReference>
<accession>A0AA88A3R9</accession>
<feature type="compositionally biased region" description="Basic and acidic residues" evidence="4">
    <location>
        <begin position="448"/>
        <end position="460"/>
    </location>
</feature>
<evidence type="ECO:0000313" key="7">
    <source>
        <dbReference type="Proteomes" id="UP001187192"/>
    </source>
</evidence>
<evidence type="ECO:0000256" key="4">
    <source>
        <dbReference type="SAM" id="MobiDB-lite"/>
    </source>
</evidence>
<keyword evidence="7" id="KW-1185">Reference proteome</keyword>
<dbReference type="InterPro" id="IPR044522">
    <property type="entry name" value="TSO1-like"/>
</dbReference>
<feature type="region of interest" description="Disordered" evidence="4">
    <location>
        <begin position="1"/>
        <end position="21"/>
    </location>
</feature>
<dbReference type="SMART" id="SM01114">
    <property type="entry name" value="CXC"/>
    <property type="match status" value="2"/>
</dbReference>
<reference evidence="6" key="1">
    <citation type="submission" date="2023-07" db="EMBL/GenBank/DDBJ databases">
        <title>draft genome sequence of fig (Ficus carica).</title>
        <authorList>
            <person name="Takahashi T."/>
            <person name="Nishimura K."/>
        </authorList>
    </citation>
    <scope>NUCLEOTIDE SEQUENCE</scope>
</reference>
<evidence type="ECO:0000256" key="1">
    <source>
        <dbReference type="ARBA" id="ARBA00004123"/>
    </source>
</evidence>
<comment type="caution">
    <text evidence="6">The sequence shown here is derived from an EMBL/GenBank/DDBJ whole genome shotgun (WGS) entry which is preliminary data.</text>
</comment>
<gene>
    <name evidence="6" type="ORF">TIFTF001_014362</name>
</gene>
<feature type="domain" description="CRC" evidence="5">
    <location>
        <begin position="520"/>
        <end position="647"/>
    </location>
</feature>
<evidence type="ECO:0000256" key="2">
    <source>
        <dbReference type="ARBA" id="ARBA00007267"/>
    </source>
</evidence>
<feature type="compositionally biased region" description="Low complexity" evidence="4">
    <location>
        <begin position="726"/>
        <end position="736"/>
    </location>
</feature>
<feature type="compositionally biased region" description="Low complexity" evidence="4">
    <location>
        <begin position="461"/>
        <end position="472"/>
    </location>
</feature>
<dbReference type="GO" id="GO:0003700">
    <property type="term" value="F:DNA-binding transcription factor activity"/>
    <property type="evidence" value="ECO:0007669"/>
    <property type="project" value="InterPro"/>
</dbReference>
<sequence>MDSPETSKITSSTGLDSSPVQDSPFFNFISNLSPIKPVKSSAHVAHELTALSSPPIVFKTPRTKQPSETSVLIRSQSLQLSTAEATQNITGGKDSIDGSVDSEQFITECQSGLITENQRDCNVDEFFETHPSSSSGCVDEFLADPGGADCVNSAYSATPSSKKSNDAYESSQSGSKETTLELDDRNGAGRDAGTEQAEKTIQGEPKFDGKSIGIREQRDAEWSSHECLNIETNLHVGAEEDCQNSQAQGRERRHQNNYESTQPSAEPFHFQIYKDISEDEDVREFSDGLAESIMLRGDQGSEDQRGMLRRCLQFEEAPRHTTGYSDSPLNLANTVNSLKLSTSDIGLENFKCHVELKENCDRQIVNLPQSTAPLLHPRSSEKFQMVSKPLGIGLHLNSIVNAASVGCTANSGKKSTDHDMDVQRTKSGMASNNLAENTQNCSMSSSAAEKDSASNEERAGIIKSSIVPSSVPNDNMGNQFAAPDETGKSDSQNADSLEERDQLSPRKKRKKTKSTGGSDGCKRCNCKKTKCLKLYCDCFAAGVYCTDPCSCQGCFNKPEHKKTVVETREQIESRNPLAFAPKIVQRIPELPPNHVEDGNRSTPSSARHKRGCNCKKSMCLKKYCECYQANVGCSSGCRCEGCKNVYGRKEECAAVEHGITGIRACTEKLESTFDKESEMVESKRDLLSTELITPHNLTPLTPSFQYSDHGKDAPKSRFLSRRYRPSPDSDLSFLSSNEKTKSPPRDSGKRDVLLEASEELLDDGSYDGQADNNIGIVDSTSSRRDSVPNMPHLTQHPDTSMPMISSTSFRRGDCRNASQNQLHPGSNRLSSNSMHRHGSPLTPMTRLGGEAKSRQALVSGSVQLVDILEDETTVKVSSPNKKRVSPPHSHIFELGSGSSGKLKSGRKFILKSVPSFPPLTPCIDSKRSNSENTDELQENSGRSQNVTVNP</sequence>
<feature type="compositionally biased region" description="Polar residues" evidence="4">
    <location>
        <begin position="796"/>
        <end position="809"/>
    </location>
</feature>
<evidence type="ECO:0000313" key="6">
    <source>
        <dbReference type="EMBL" id="GMN45170.1"/>
    </source>
</evidence>
<dbReference type="Proteomes" id="UP001187192">
    <property type="component" value="Unassembled WGS sequence"/>
</dbReference>
<protein>
    <recommendedName>
        <fullName evidence="5">CRC domain-containing protein</fullName>
    </recommendedName>
</protein>
<name>A0AA88A3R9_FICCA</name>
<dbReference type="InterPro" id="IPR033467">
    <property type="entry name" value="Tesmin/TSO1-like_CXC"/>
</dbReference>
<feature type="compositionally biased region" description="Basic and acidic residues" evidence="4">
    <location>
        <begin position="738"/>
        <end position="753"/>
    </location>
</feature>
<feature type="region of interest" description="Disordered" evidence="4">
    <location>
        <begin position="698"/>
        <end position="837"/>
    </location>
</feature>
<feature type="compositionally biased region" description="Polar residues" evidence="4">
    <location>
        <begin position="156"/>
        <end position="177"/>
    </location>
</feature>
<dbReference type="PANTHER" id="PTHR46159">
    <property type="entry name" value="PROTEIN TESMIN/TSO1-LIKE CXC 2"/>
    <property type="match status" value="1"/>
</dbReference>
<dbReference type="GO" id="GO:0005634">
    <property type="term" value="C:nucleus"/>
    <property type="evidence" value="ECO:0007669"/>
    <property type="project" value="UniProtKB-SubCell"/>
</dbReference>
<keyword evidence="3" id="KW-0539">Nucleus</keyword>
<evidence type="ECO:0000259" key="5">
    <source>
        <dbReference type="PROSITE" id="PS51634"/>
    </source>
</evidence>
<dbReference type="EMBL" id="BTGU01000020">
    <property type="protein sequence ID" value="GMN45170.1"/>
    <property type="molecule type" value="Genomic_DNA"/>
</dbReference>
<feature type="compositionally biased region" description="Polar residues" evidence="4">
    <location>
        <begin position="816"/>
        <end position="833"/>
    </location>
</feature>
<proteinExistence type="inferred from homology"/>
<dbReference type="Pfam" id="PF03638">
    <property type="entry name" value="TCR"/>
    <property type="match status" value="2"/>
</dbReference>
<dbReference type="AlphaFoldDB" id="A0AA88A3R9"/>
<feature type="compositionally biased region" description="Polar residues" evidence="4">
    <location>
        <begin position="938"/>
        <end position="950"/>
    </location>
</feature>
<dbReference type="Gramene" id="FCD_00007719-RA">
    <property type="protein sequence ID" value="FCD_00007719-RA:cds"/>
    <property type="gene ID" value="FCD_00007719"/>
</dbReference>
<feature type="compositionally biased region" description="Basic and acidic residues" evidence="4">
    <location>
        <begin position="178"/>
        <end position="198"/>
    </location>
</feature>
<feature type="compositionally biased region" description="Polar residues" evidence="4">
    <location>
        <begin position="427"/>
        <end position="447"/>
    </location>
</feature>
<comment type="subcellular location">
    <subcellularLocation>
        <location evidence="1">Nucleus</location>
    </subcellularLocation>
</comment>